<dbReference type="EMBL" id="PVTM01000017">
    <property type="protein sequence ID" value="PRY68263.1"/>
    <property type="molecule type" value="Genomic_DNA"/>
</dbReference>
<dbReference type="GO" id="GO:0003700">
    <property type="term" value="F:DNA-binding transcription factor activity"/>
    <property type="evidence" value="ECO:0007669"/>
    <property type="project" value="InterPro"/>
</dbReference>
<dbReference type="Proteomes" id="UP000239896">
    <property type="component" value="Unassembled WGS sequence"/>
</dbReference>
<dbReference type="InterPro" id="IPR000847">
    <property type="entry name" value="LysR_HTH_N"/>
</dbReference>
<dbReference type="AlphaFoldDB" id="A0A2T0VDL8"/>
<keyword evidence="7" id="KW-1185">Reference proteome</keyword>
<dbReference type="GO" id="GO:0003677">
    <property type="term" value="F:DNA binding"/>
    <property type="evidence" value="ECO:0007669"/>
    <property type="project" value="UniProtKB-KW"/>
</dbReference>
<dbReference type="InterPro" id="IPR050176">
    <property type="entry name" value="LTTR"/>
</dbReference>
<comment type="caution">
    <text evidence="6">The sequence shown here is derived from an EMBL/GenBank/DDBJ whole genome shotgun (WGS) entry which is preliminary data.</text>
</comment>
<evidence type="ECO:0000259" key="5">
    <source>
        <dbReference type="PROSITE" id="PS50931"/>
    </source>
</evidence>
<dbReference type="PANTHER" id="PTHR30579:SF7">
    <property type="entry name" value="HTH-TYPE TRANSCRIPTIONAL REGULATOR LRHA-RELATED"/>
    <property type="match status" value="1"/>
</dbReference>
<evidence type="ECO:0000256" key="2">
    <source>
        <dbReference type="ARBA" id="ARBA00023015"/>
    </source>
</evidence>
<evidence type="ECO:0000256" key="4">
    <source>
        <dbReference type="ARBA" id="ARBA00023163"/>
    </source>
</evidence>
<organism evidence="6 7">
    <name type="scientific">Halomonas ventosae</name>
    <dbReference type="NCBI Taxonomy" id="229007"/>
    <lineage>
        <taxon>Bacteria</taxon>
        <taxon>Pseudomonadati</taxon>
        <taxon>Pseudomonadota</taxon>
        <taxon>Gammaproteobacteria</taxon>
        <taxon>Oceanospirillales</taxon>
        <taxon>Halomonadaceae</taxon>
        <taxon>Halomonas</taxon>
    </lineage>
</organism>
<dbReference type="Pfam" id="PF00126">
    <property type="entry name" value="HTH_1"/>
    <property type="match status" value="1"/>
</dbReference>
<evidence type="ECO:0000313" key="6">
    <source>
        <dbReference type="EMBL" id="PRY68263.1"/>
    </source>
</evidence>
<dbReference type="PRINTS" id="PR00039">
    <property type="entry name" value="HTHLYSR"/>
</dbReference>
<name>A0A2T0VDL8_9GAMM</name>
<dbReference type="InterPro" id="IPR005119">
    <property type="entry name" value="LysR_subst-bd"/>
</dbReference>
<dbReference type="InterPro" id="IPR036388">
    <property type="entry name" value="WH-like_DNA-bd_sf"/>
</dbReference>
<gene>
    <name evidence="6" type="ORF">BCL64_11729</name>
</gene>
<feature type="domain" description="HTH lysR-type" evidence="5">
    <location>
        <begin position="38"/>
        <end position="95"/>
    </location>
</feature>
<keyword evidence="3 6" id="KW-0238">DNA-binding</keyword>
<protein>
    <submittedName>
        <fullName evidence="6">DNA-binding transcriptional LysR family regulator</fullName>
    </submittedName>
</protein>
<dbReference type="InterPro" id="IPR036390">
    <property type="entry name" value="WH_DNA-bd_sf"/>
</dbReference>
<sequence length="322" mass="35069">MVFVESSEKDYIELSENLKGVAMPFSPSTAHAGPLPLLDTEVLRTFVAIAERGSFTRAARQVSRTPSALSMQIKRLEETLGQRLFVREARQVRLTPEGEVLLGYARRLLKLNEEAVTRFLAPPVEGTVRFGTPDDQGSRILPEVLAQFARTHPAVQVDVVVGGSLAMQRRLEAGELDLVLMTAGTPGQTAAEGEVVHSEPLVWAGRDGGVAAWRSPLPVALASQGWPWRGRALSALDAIGRAYRIAYTSEHWAGQEAAMLADIAVAPFPMSLVKSPLRQLPREVGLPDLGDYHVVLVRREGAGEASEALAGQVIRAFRELRR</sequence>
<accession>A0A2T0VDL8</accession>
<evidence type="ECO:0000313" key="7">
    <source>
        <dbReference type="Proteomes" id="UP000239896"/>
    </source>
</evidence>
<evidence type="ECO:0000256" key="1">
    <source>
        <dbReference type="ARBA" id="ARBA00009437"/>
    </source>
</evidence>
<reference evidence="6 7" key="1">
    <citation type="submission" date="2018-03" db="EMBL/GenBank/DDBJ databases">
        <title>Comparative analysis of microorganisms from saline springs in Andes Mountain Range, Colombia.</title>
        <authorList>
            <person name="Rubin E."/>
        </authorList>
    </citation>
    <scope>NUCLEOTIDE SEQUENCE [LARGE SCALE GENOMIC DNA]</scope>
    <source>
        <strain evidence="6 7">USBA 854</strain>
    </source>
</reference>
<dbReference type="Gene3D" id="1.10.10.10">
    <property type="entry name" value="Winged helix-like DNA-binding domain superfamily/Winged helix DNA-binding domain"/>
    <property type="match status" value="1"/>
</dbReference>
<keyword evidence="4" id="KW-0804">Transcription</keyword>
<keyword evidence="2" id="KW-0805">Transcription regulation</keyword>
<dbReference type="FunFam" id="1.10.10.10:FF:000001">
    <property type="entry name" value="LysR family transcriptional regulator"/>
    <property type="match status" value="1"/>
</dbReference>
<dbReference type="SUPFAM" id="SSF53850">
    <property type="entry name" value="Periplasmic binding protein-like II"/>
    <property type="match status" value="1"/>
</dbReference>
<dbReference type="SUPFAM" id="SSF46785">
    <property type="entry name" value="Winged helix' DNA-binding domain"/>
    <property type="match status" value="1"/>
</dbReference>
<dbReference type="PANTHER" id="PTHR30579">
    <property type="entry name" value="TRANSCRIPTIONAL REGULATOR"/>
    <property type="match status" value="1"/>
</dbReference>
<dbReference type="Pfam" id="PF03466">
    <property type="entry name" value="LysR_substrate"/>
    <property type="match status" value="1"/>
</dbReference>
<proteinExistence type="inferred from homology"/>
<dbReference type="Gene3D" id="3.40.190.10">
    <property type="entry name" value="Periplasmic binding protein-like II"/>
    <property type="match status" value="2"/>
</dbReference>
<comment type="similarity">
    <text evidence="1">Belongs to the LysR transcriptional regulatory family.</text>
</comment>
<dbReference type="PROSITE" id="PS50931">
    <property type="entry name" value="HTH_LYSR"/>
    <property type="match status" value="1"/>
</dbReference>
<evidence type="ECO:0000256" key="3">
    <source>
        <dbReference type="ARBA" id="ARBA00023125"/>
    </source>
</evidence>